<keyword evidence="2" id="KW-1185">Reference proteome</keyword>
<protein>
    <recommendedName>
        <fullName evidence="3">4Fe-4S ferredoxin-type domain-containing protein</fullName>
    </recommendedName>
</protein>
<reference evidence="2" key="1">
    <citation type="journal article" date="2019" name="Int. J. Syst. Evol. Microbiol.">
        <title>The Global Catalogue of Microorganisms (GCM) 10K type strain sequencing project: providing services to taxonomists for standard genome sequencing and annotation.</title>
        <authorList>
            <consortium name="The Broad Institute Genomics Platform"/>
            <consortium name="The Broad Institute Genome Sequencing Center for Infectious Disease"/>
            <person name="Wu L."/>
            <person name="Ma J."/>
        </authorList>
    </citation>
    <scope>NUCLEOTIDE SEQUENCE [LARGE SCALE GENOMIC DNA]</scope>
    <source>
        <strain evidence="2">VKM B-3159</strain>
    </source>
</reference>
<accession>A0ABT9JW67</accession>
<evidence type="ECO:0000313" key="1">
    <source>
        <dbReference type="EMBL" id="MDP8568807.1"/>
    </source>
</evidence>
<comment type="caution">
    <text evidence="1">The sequence shown here is derived from an EMBL/GenBank/DDBJ whole genome shotgun (WGS) entry which is preliminary data.</text>
</comment>
<gene>
    <name evidence="1" type="ORF">Q9291_13210</name>
</gene>
<name>A0ABT9JW67_9PROT</name>
<sequence>MKEGWQTITIHAQAPAKPPTGEVCNGCGVCCAAEPCPVSLALLWPHQMPCRALIWSDTELRYFCGMVTRPAQFLRWLPQGWNAVASRLFKRWIAADTRCDADVEAA</sequence>
<organism evidence="1 2">
    <name type="scientific">Methylophilus aquaticus</name>
    <dbReference type="NCBI Taxonomy" id="1971610"/>
    <lineage>
        <taxon>Bacteria</taxon>
        <taxon>Pseudomonadati</taxon>
        <taxon>Pseudomonadota</taxon>
        <taxon>Betaproteobacteria</taxon>
        <taxon>Nitrosomonadales</taxon>
        <taxon>Methylophilaceae</taxon>
        <taxon>Methylophilus</taxon>
    </lineage>
</organism>
<proteinExistence type="predicted"/>
<evidence type="ECO:0008006" key="3">
    <source>
        <dbReference type="Google" id="ProtNLM"/>
    </source>
</evidence>
<evidence type="ECO:0000313" key="2">
    <source>
        <dbReference type="Proteomes" id="UP001225906"/>
    </source>
</evidence>
<dbReference type="EMBL" id="JAVCAP010000034">
    <property type="protein sequence ID" value="MDP8568807.1"/>
    <property type="molecule type" value="Genomic_DNA"/>
</dbReference>
<dbReference type="Proteomes" id="UP001225906">
    <property type="component" value="Unassembled WGS sequence"/>
</dbReference>
<dbReference type="RefSeq" id="WP_306390575.1">
    <property type="nucleotide sequence ID" value="NZ_JAVCAP010000034.1"/>
</dbReference>